<feature type="compositionally biased region" description="Basic and acidic residues" evidence="1">
    <location>
        <begin position="116"/>
        <end position="139"/>
    </location>
</feature>
<sequence>MPKIKKNNNRYSKNRRLYRKMRQEAWRISKGDIVENSMEKINTEDVRMIKVENGFDLKDSSQEFKNWAMEKNNFMLLGQKVISLAEQSKILQEYTTLNDDFTSRLRDENFLTDERKIGEKRPILESPRVEISKPKDTRKEKKKTKKQQD</sequence>
<evidence type="ECO:0000313" key="2">
    <source>
        <dbReference type="EMBL" id="PKY61479.1"/>
    </source>
</evidence>
<proteinExistence type="predicted"/>
<protein>
    <submittedName>
        <fullName evidence="2">Uncharacterized protein</fullName>
    </submittedName>
</protein>
<comment type="caution">
    <text evidence="2">The sequence shown here is derived from an EMBL/GenBank/DDBJ whole genome shotgun (WGS) entry which is preliminary data.</text>
</comment>
<feature type="region of interest" description="Disordered" evidence="1">
    <location>
        <begin position="116"/>
        <end position="149"/>
    </location>
</feature>
<dbReference type="VEuPathDB" id="FungiDB:RhiirFUN_006314"/>
<organism evidence="2 3">
    <name type="scientific">Rhizophagus irregularis</name>
    <dbReference type="NCBI Taxonomy" id="588596"/>
    <lineage>
        <taxon>Eukaryota</taxon>
        <taxon>Fungi</taxon>
        <taxon>Fungi incertae sedis</taxon>
        <taxon>Mucoromycota</taxon>
        <taxon>Glomeromycotina</taxon>
        <taxon>Glomeromycetes</taxon>
        <taxon>Glomerales</taxon>
        <taxon>Glomeraceae</taxon>
        <taxon>Rhizophagus</taxon>
    </lineage>
</organism>
<evidence type="ECO:0000256" key="1">
    <source>
        <dbReference type="SAM" id="MobiDB-lite"/>
    </source>
</evidence>
<dbReference type="AlphaFoldDB" id="A0A2I1HRG5"/>
<feature type="compositionally biased region" description="Basic residues" evidence="1">
    <location>
        <begin position="140"/>
        <end position="149"/>
    </location>
</feature>
<reference evidence="2 3" key="1">
    <citation type="submission" date="2015-10" db="EMBL/GenBank/DDBJ databases">
        <title>Genome analyses suggest a sexual origin of heterokaryosis in a supposedly ancient asexual fungus.</title>
        <authorList>
            <person name="Ropars J."/>
            <person name="Sedzielewska K."/>
            <person name="Noel J."/>
            <person name="Charron P."/>
            <person name="Farinelli L."/>
            <person name="Marton T."/>
            <person name="Kruger M."/>
            <person name="Pelin A."/>
            <person name="Brachmann A."/>
            <person name="Corradi N."/>
        </authorList>
    </citation>
    <scope>NUCLEOTIDE SEQUENCE [LARGE SCALE GENOMIC DNA]</scope>
    <source>
        <strain evidence="2 3">A4</strain>
    </source>
</reference>
<evidence type="ECO:0000313" key="3">
    <source>
        <dbReference type="Proteomes" id="UP000234323"/>
    </source>
</evidence>
<name>A0A2I1HRG5_9GLOM</name>
<accession>A0A2I1HRG5</accession>
<dbReference type="VEuPathDB" id="FungiDB:FUN_004155"/>
<keyword evidence="3" id="KW-1185">Reference proteome</keyword>
<dbReference type="VEuPathDB" id="FungiDB:RhiirA1_404776"/>
<dbReference type="EMBL" id="LLXI01005415">
    <property type="protein sequence ID" value="PKY61479.1"/>
    <property type="molecule type" value="Genomic_DNA"/>
</dbReference>
<dbReference type="Proteomes" id="UP000234323">
    <property type="component" value="Unassembled WGS sequence"/>
</dbReference>
<gene>
    <name evidence="2" type="ORF">RhiirA4_486523</name>
</gene>